<gene>
    <name evidence="1" type="ORF">PJF56_07055</name>
</gene>
<dbReference type="EMBL" id="JAQPOK010000059">
    <property type="protein sequence ID" value="MDJ1178616.1"/>
    <property type="molecule type" value="Genomic_DNA"/>
</dbReference>
<sequence length="292" mass="34016">MAKPADIGSKRLIGLNPDRWVEWVTQMPDLQYIGMESTSFEWVSRQTDVLLRVRSPQQGEFLVVNELQLYYNAQMPRRMQAYAALAEEKYQLPVYPVLVNLLKPDGKQPIPTRYESEFGGLKALREYKVINLWEIEVQTVLNPPIRPLIPFVPLLKDGNQELVVQEAVRILRADGQLQDFETLLGFFANFVLDTNLVKQILRWDMSVLEASPLYRELLEQARKTVLQQGIEQGIEQERRKTVENLMRLRFQTIDSELEEIVPKLVALPTEEVFSLMLQKSRQELLEQFSDRN</sequence>
<evidence type="ECO:0000313" key="1">
    <source>
        <dbReference type="EMBL" id="MDJ1178616.1"/>
    </source>
</evidence>
<evidence type="ECO:0000313" key="2">
    <source>
        <dbReference type="Proteomes" id="UP001231370"/>
    </source>
</evidence>
<comment type="caution">
    <text evidence="1">The sequence shown here is derived from an EMBL/GenBank/DDBJ whole genome shotgun (WGS) entry which is preliminary data.</text>
</comment>
<protein>
    <recommendedName>
        <fullName evidence="3">Transposase</fullName>
    </recommendedName>
</protein>
<dbReference type="PANTHER" id="PTHR34613:SF1">
    <property type="entry name" value="SLL6017 PROTEIN"/>
    <property type="match status" value="1"/>
</dbReference>
<evidence type="ECO:0008006" key="3">
    <source>
        <dbReference type="Google" id="ProtNLM"/>
    </source>
</evidence>
<proteinExistence type="predicted"/>
<accession>A0ABT7BHG5</accession>
<keyword evidence="2" id="KW-1185">Reference proteome</keyword>
<organism evidence="1 2">
    <name type="scientific">Roseofilum halophilum BLCC-M91</name>
    <dbReference type="NCBI Taxonomy" id="3022259"/>
    <lineage>
        <taxon>Bacteria</taxon>
        <taxon>Bacillati</taxon>
        <taxon>Cyanobacteriota</taxon>
        <taxon>Cyanophyceae</taxon>
        <taxon>Desertifilales</taxon>
        <taxon>Desertifilaceae</taxon>
        <taxon>Roseofilum</taxon>
        <taxon>Roseofilum halophilum</taxon>
    </lineage>
</organism>
<name>A0ABT7BHG5_9CYAN</name>
<dbReference type="RefSeq" id="WP_283761927.1">
    <property type="nucleotide sequence ID" value="NZ_JAQPOK010000059.1"/>
</dbReference>
<dbReference type="Proteomes" id="UP001231370">
    <property type="component" value="Unassembled WGS sequence"/>
</dbReference>
<reference evidence="1 2" key="1">
    <citation type="submission" date="2023-01" db="EMBL/GenBank/DDBJ databases">
        <title>Novel diversity within Roseofilum (Cyanobacteria; Desertifilaceae) from marine benthic mats with descriptions of four novel species.</title>
        <authorList>
            <person name="Wang Y."/>
            <person name="Berthold D.E."/>
            <person name="Hu J."/>
            <person name="Lefler F.W."/>
            <person name="Laughinghouse H.D. IV."/>
        </authorList>
    </citation>
    <scope>NUCLEOTIDE SEQUENCE [LARGE SCALE GENOMIC DNA]</scope>
    <source>
        <strain evidence="1 2">BLCC-M91</strain>
    </source>
</reference>
<dbReference type="PANTHER" id="PTHR34613">
    <property type="entry name" value="SLL0800 PROTEIN"/>
    <property type="match status" value="1"/>
</dbReference>